<accession>A0A8H5I3D5</accession>
<organism evidence="1 2">
    <name type="scientific">Fusarium mexicanum</name>
    <dbReference type="NCBI Taxonomy" id="751941"/>
    <lineage>
        <taxon>Eukaryota</taxon>
        <taxon>Fungi</taxon>
        <taxon>Dikarya</taxon>
        <taxon>Ascomycota</taxon>
        <taxon>Pezizomycotina</taxon>
        <taxon>Sordariomycetes</taxon>
        <taxon>Hypocreomycetidae</taxon>
        <taxon>Hypocreales</taxon>
        <taxon>Nectriaceae</taxon>
        <taxon>Fusarium</taxon>
        <taxon>Fusarium fujikuroi species complex</taxon>
    </lineage>
</organism>
<dbReference type="GO" id="GO:0016787">
    <property type="term" value="F:hydrolase activity"/>
    <property type="evidence" value="ECO:0007669"/>
    <property type="project" value="UniProtKB-KW"/>
</dbReference>
<keyword evidence="2" id="KW-1185">Reference proteome</keyword>
<name>A0A8H5I3D5_9HYPO</name>
<dbReference type="AlphaFoldDB" id="A0A8H5I3D5"/>
<sequence>MGTKRRTEPEAERWSPWGEYLTYDFDVAVGPDGAHYILTDTWANVIENQATGHSVPVWDIYVQKLAPNLTSTVGSNSTSKLIRSAKDLHKQGLNLEACGFFYHDAYWYHKYSYPAKTPPATYTTSTPTTLWGHTRIVAISVLTGAVARTKVPTFCLRQRVR</sequence>
<evidence type="ECO:0000313" key="2">
    <source>
        <dbReference type="Proteomes" id="UP000522262"/>
    </source>
</evidence>
<dbReference type="InterPro" id="IPR023296">
    <property type="entry name" value="Glyco_hydro_beta-prop_sf"/>
</dbReference>
<dbReference type="Gene3D" id="2.115.10.20">
    <property type="entry name" value="Glycosyl hydrolase domain, family 43"/>
    <property type="match status" value="1"/>
</dbReference>
<comment type="caution">
    <text evidence="1">The sequence shown here is derived from an EMBL/GenBank/DDBJ whole genome shotgun (WGS) entry which is preliminary data.</text>
</comment>
<keyword evidence="1" id="KW-0378">Hydrolase</keyword>
<dbReference type="Proteomes" id="UP000522262">
    <property type="component" value="Unassembled WGS sequence"/>
</dbReference>
<reference evidence="1 2" key="1">
    <citation type="submission" date="2020-05" db="EMBL/GenBank/DDBJ databases">
        <title>Identification and distribution of gene clusters putatively required for synthesis of sphingolipid metabolism inhibitors in phylogenetically diverse species of the filamentous fungus Fusarium.</title>
        <authorList>
            <person name="Kim H.-S."/>
            <person name="Busman M."/>
            <person name="Brown D.W."/>
            <person name="Divon H."/>
            <person name="Uhlig S."/>
            <person name="Proctor R.H."/>
        </authorList>
    </citation>
    <scope>NUCLEOTIDE SEQUENCE [LARGE SCALE GENOMIC DNA]</scope>
    <source>
        <strain evidence="1 2">NRRL 53147</strain>
    </source>
</reference>
<dbReference type="SUPFAM" id="SSF75005">
    <property type="entry name" value="Arabinanase/levansucrase/invertase"/>
    <property type="match status" value="1"/>
</dbReference>
<gene>
    <name evidence="1" type="ORF">FMEXI_14231</name>
</gene>
<dbReference type="EMBL" id="JAAOAM010000604">
    <property type="protein sequence ID" value="KAF5529309.1"/>
    <property type="molecule type" value="Genomic_DNA"/>
</dbReference>
<evidence type="ECO:0000313" key="1">
    <source>
        <dbReference type="EMBL" id="KAF5529309.1"/>
    </source>
</evidence>
<protein>
    <submittedName>
        <fullName evidence="1">N-sulfoglucosamine sulfohydrolase</fullName>
    </submittedName>
</protein>
<proteinExistence type="predicted"/>